<accession>A0A1I5ZC84</accession>
<sequence length="481" mass="55048">MKFTKWIITGLLMSSLCLTTTQVSNAETNNSIHNESIYDLYVDRYFNKLGTNDYEVNPKDPNAFAGGDFLGVLEKMTHIKDMGFTTISIGPVFSTESYDGKRILDFEELERHFGTTEEFNELLDESHKKDMKIMVEFPLNNFSDQHIWSTDNKKSDWVLSTENGQMQLDLTNNDVQQALIDTIVKFAETYKIDGVKLSELEGAPTAFINDLIAAVKEVRDPMYVIALEESEANFDLDYSEQQMIDFRDTFKNTDLPSESISSTNEDSLVMVDNLLTERITYHSAVENMFPPTRIKMAIGTILTLPGVPYMTYGTEIAMNGQKPQDSHQIMNFRVDEELIEYLKDMASIRTKSEAMRTGKMELLENKDGYAVYKRSSDEETFYVVVNNTSETKRIDLSSDEIGEDKELLGLFESDIVRATDDGSYRLVLDREIVEVYQVKDDTGLNSAYIAAMVIAYLLFMLFLIIVWRKGKQRRVDEEKSK</sequence>
<dbReference type="GO" id="GO:0005975">
    <property type="term" value="P:carbohydrate metabolic process"/>
    <property type="evidence" value="ECO:0007669"/>
    <property type="project" value="InterPro"/>
</dbReference>
<keyword evidence="7" id="KW-0378">Hydrolase</keyword>
<dbReference type="InterPro" id="IPR054174">
    <property type="entry name" value="Alpha-amylase-like_C"/>
</dbReference>
<evidence type="ECO:0000313" key="7">
    <source>
        <dbReference type="EMBL" id="SFQ54055.1"/>
    </source>
</evidence>
<dbReference type="Gene3D" id="3.20.20.80">
    <property type="entry name" value="Glycosidases"/>
    <property type="match status" value="1"/>
</dbReference>
<dbReference type="GO" id="GO:0046872">
    <property type="term" value="F:metal ion binding"/>
    <property type="evidence" value="ECO:0007669"/>
    <property type="project" value="UniProtKB-KW"/>
</dbReference>
<evidence type="ECO:0000256" key="2">
    <source>
        <dbReference type="ARBA" id="ARBA00022723"/>
    </source>
</evidence>
<dbReference type="SUPFAM" id="SSF51445">
    <property type="entry name" value="(Trans)glycosidases"/>
    <property type="match status" value="1"/>
</dbReference>
<dbReference type="PANTHER" id="PTHR10357:SF215">
    <property type="entry name" value="ALPHA-AMYLASE 1"/>
    <property type="match status" value="1"/>
</dbReference>
<dbReference type="EMBL" id="FOXU01000004">
    <property type="protein sequence ID" value="SFQ54055.1"/>
    <property type="molecule type" value="Genomic_DNA"/>
</dbReference>
<evidence type="ECO:0000256" key="5">
    <source>
        <dbReference type="SAM" id="SignalP"/>
    </source>
</evidence>
<feature type="chain" id="PRO_5011705385" evidence="5">
    <location>
        <begin position="27"/>
        <end position="481"/>
    </location>
</feature>
<keyword evidence="8" id="KW-1185">Reference proteome</keyword>
<organism evidence="7 8">
    <name type="scientific">Psychrobacillus psychrotolerans</name>
    <dbReference type="NCBI Taxonomy" id="126156"/>
    <lineage>
        <taxon>Bacteria</taxon>
        <taxon>Bacillati</taxon>
        <taxon>Bacillota</taxon>
        <taxon>Bacilli</taxon>
        <taxon>Bacillales</taxon>
        <taxon>Bacillaceae</taxon>
        <taxon>Psychrobacillus</taxon>
    </lineage>
</organism>
<keyword evidence="4" id="KW-0472">Membrane</keyword>
<dbReference type="PANTHER" id="PTHR10357">
    <property type="entry name" value="ALPHA-AMYLASE FAMILY MEMBER"/>
    <property type="match status" value="1"/>
</dbReference>
<gene>
    <name evidence="7" type="ORF">SAMN05421670_2619</name>
</gene>
<dbReference type="RefSeq" id="WP_175496272.1">
    <property type="nucleotide sequence ID" value="NZ_FOXU01000004.1"/>
</dbReference>
<feature type="transmembrane region" description="Helical" evidence="4">
    <location>
        <begin position="447"/>
        <end position="467"/>
    </location>
</feature>
<dbReference type="Pfam" id="PF00128">
    <property type="entry name" value="Alpha-amylase"/>
    <property type="match status" value="1"/>
</dbReference>
<keyword evidence="3 5" id="KW-0732">Signal</keyword>
<dbReference type="STRING" id="126156.SAMN05421670_2619"/>
<comment type="cofactor">
    <cofactor evidence="1">
        <name>Ca(2+)</name>
        <dbReference type="ChEBI" id="CHEBI:29108"/>
    </cofactor>
</comment>
<proteinExistence type="predicted"/>
<dbReference type="GO" id="GO:0016798">
    <property type="term" value="F:hydrolase activity, acting on glycosyl bonds"/>
    <property type="evidence" value="ECO:0007669"/>
    <property type="project" value="UniProtKB-KW"/>
</dbReference>
<name>A0A1I5ZC84_9BACI</name>
<dbReference type="SUPFAM" id="SSF51011">
    <property type="entry name" value="Glycosyl hydrolase domain"/>
    <property type="match status" value="1"/>
</dbReference>
<feature type="signal peptide" evidence="5">
    <location>
        <begin position="1"/>
        <end position="26"/>
    </location>
</feature>
<keyword evidence="4" id="KW-0812">Transmembrane</keyword>
<evidence type="ECO:0000256" key="4">
    <source>
        <dbReference type="SAM" id="Phobius"/>
    </source>
</evidence>
<keyword evidence="7" id="KW-0326">Glycosidase</keyword>
<evidence type="ECO:0000259" key="6">
    <source>
        <dbReference type="SMART" id="SM00642"/>
    </source>
</evidence>
<keyword evidence="4" id="KW-1133">Transmembrane helix</keyword>
<dbReference type="InterPro" id="IPR013780">
    <property type="entry name" value="Glyco_hydro_b"/>
</dbReference>
<feature type="domain" description="Glycosyl hydrolase family 13 catalytic" evidence="6">
    <location>
        <begin position="39"/>
        <end position="349"/>
    </location>
</feature>
<dbReference type="InterPro" id="IPR006047">
    <property type="entry name" value="GH13_cat_dom"/>
</dbReference>
<dbReference type="Gene3D" id="2.60.40.1180">
    <property type="entry name" value="Golgi alpha-mannosidase II"/>
    <property type="match status" value="1"/>
</dbReference>
<evidence type="ECO:0000313" key="8">
    <source>
        <dbReference type="Proteomes" id="UP000198734"/>
    </source>
</evidence>
<keyword evidence="2" id="KW-0479">Metal-binding</keyword>
<dbReference type="AlphaFoldDB" id="A0A1I5ZC84"/>
<dbReference type="SMART" id="SM00642">
    <property type="entry name" value="Aamy"/>
    <property type="match status" value="1"/>
</dbReference>
<dbReference type="Proteomes" id="UP000198734">
    <property type="component" value="Unassembled WGS sequence"/>
</dbReference>
<dbReference type="Pfam" id="PF22026">
    <property type="entry name" value="Alpha-amylase_C_2"/>
    <property type="match status" value="1"/>
</dbReference>
<reference evidence="8" key="1">
    <citation type="submission" date="2016-10" db="EMBL/GenBank/DDBJ databases">
        <authorList>
            <person name="Varghese N."/>
            <person name="Submissions S."/>
        </authorList>
    </citation>
    <scope>NUCLEOTIDE SEQUENCE [LARGE SCALE GENOMIC DNA]</scope>
    <source>
        <strain evidence="8">DSM 11706</strain>
    </source>
</reference>
<evidence type="ECO:0000256" key="3">
    <source>
        <dbReference type="ARBA" id="ARBA00022729"/>
    </source>
</evidence>
<dbReference type="InterPro" id="IPR017853">
    <property type="entry name" value="GH"/>
</dbReference>
<protein>
    <submittedName>
        <fullName evidence="7">Glycosidase</fullName>
    </submittedName>
</protein>
<evidence type="ECO:0000256" key="1">
    <source>
        <dbReference type="ARBA" id="ARBA00001913"/>
    </source>
</evidence>